<dbReference type="Proteomes" id="UP000292345">
    <property type="component" value="Unassembled WGS sequence"/>
</dbReference>
<dbReference type="InterPro" id="IPR000182">
    <property type="entry name" value="GNAT_dom"/>
</dbReference>
<dbReference type="GO" id="GO:0016747">
    <property type="term" value="F:acyltransferase activity, transferring groups other than amino-acyl groups"/>
    <property type="evidence" value="ECO:0007669"/>
    <property type="project" value="InterPro"/>
</dbReference>
<feature type="domain" description="N-acetyltransferase" evidence="1">
    <location>
        <begin position="8"/>
        <end position="169"/>
    </location>
</feature>
<dbReference type="InterPro" id="IPR051531">
    <property type="entry name" value="N-acetyltransferase"/>
</dbReference>
<proteinExistence type="predicted"/>
<dbReference type="PROSITE" id="PS51186">
    <property type="entry name" value="GNAT"/>
    <property type="match status" value="1"/>
</dbReference>
<dbReference type="Pfam" id="PF13302">
    <property type="entry name" value="Acetyltransf_3"/>
    <property type="match status" value="1"/>
</dbReference>
<dbReference type="CDD" id="cd04301">
    <property type="entry name" value="NAT_SF"/>
    <property type="match status" value="1"/>
</dbReference>
<organism evidence="2 3">
    <name type="scientific">Pseudoalteromonas rubra</name>
    <dbReference type="NCBI Taxonomy" id="43658"/>
    <lineage>
        <taxon>Bacteria</taxon>
        <taxon>Pseudomonadati</taxon>
        <taxon>Pseudomonadota</taxon>
        <taxon>Gammaproteobacteria</taxon>
        <taxon>Alteromonadales</taxon>
        <taxon>Pseudoalteromonadaceae</taxon>
        <taxon>Pseudoalteromonas</taxon>
    </lineage>
</organism>
<dbReference type="EMBL" id="PPUZ01000039">
    <property type="protein sequence ID" value="RZM78402.1"/>
    <property type="molecule type" value="Genomic_DNA"/>
</dbReference>
<comment type="caution">
    <text evidence="2">The sequence shown here is derived from an EMBL/GenBank/DDBJ whole genome shotgun (WGS) entry which is preliminary data.</text>
</comment>
<protein>
    <submittedName>
        <fullName evidence="2">N-acetyltransferase</fullName>
    </submittedName>
</protein>
<gene>
    <name evidence="2" type="ORF">C3B51_14590</name>
</gene>
<dbReference type="PANTHER" id="PTHR43792">
    <property type="entry name" value="GNAT FAMILY, PUTATIVE (AFU_ORTHOLOGUE AFUA_3G00765)-RELATED-RELATED"/>
    <property type="match status" value="1"/>
</dbReference>
<sequence length="174" mass="20107">MMIETSRLRLRPLTQQDWPFFLRLHQHTEVMRFISDLCEQSQIRAQFDGRLIDWNKECGAWLTLLIEEKDSGEPVGLHGFLSSWLPYQQAELGFMLTPEHQGKGYAKESTRAVIDFAFNQCGYHKLTATVTEGNEASFNLLTRLGFEHEGTLRDNYQLGGQWCHDQKLGLISSR</sequence>
<dbReference type="InterPro" id="IPR016181">
    <property type="entry name" value="Acyl_CoA_acyltransferase"/>
</dbReference>
<dbReference type="SUPFAM" id="SSF55729">
    <property type="entry name" value="Acyl-CoA N-acyltransferases (Nat)"/>
    <property type="match status" value="1"/>
</dbReference>
<name>A0A4Q7E5T1_9GAMM</name>
<accession>A0A4Q7E5T1</accession>
<dbReference type="PANTHER" id="PTHR43792:SF1">
    <property type="entry name" value="N-ACETYLTRANSFERASE DOMAIN-CONTAINING PROTEIN"/>
    <property type="match status" value="1"/>
</dbReference>
<evidence type="ECO:0000313" key="3">
    <source>
        <dbReference type="Proteomes" id="UP000292345"/>
    </source>
</evidence>
<reference evidence="2 3" key="1">
    <citation type="submission" date="2018-01" db="EMBL/GenBank/DDBJ databases">
        <title>Co-occurrence of chitin degradation, pigmentation and bioactivity in marine Pseudoalteromonas.</title>
        <authorList>
            <person name="Paulsen S."/>
            <person name="Gram L."/>
            <person name="Machado H."/>
        </authorList>
    </citation>
    <scope>NUCLEOTIDE SEQUENCE [LARGE SCALE GENOMIC DNA]</scope>
    <source>
        <strain evidence="2 3">S1946</strain>
    </source>
</reference>
<keyword evidence="2" id="KW-0808">Transferase</keyword>
<evidence type="ECO:0000259" key="1">
    <source>
        <dbReference type="PROSITE" id="PS51186"/>
    </source>
</evidence>
<dbReference type="AlphaFoldDB" id="A0A4Q7E5T1"/>
<dbReference type="Gene3D" id="3.40.630.30">
    <property type="match status" value="1"/>
</dbReference>
<evidence type="ECO:0000313" key="2">
    <source>
        <dbReference type="EMBL" id="RZM78402.1"/>
    </source>
</evidence>